<accession>W2X7P9</accession>
<proteinExistence type="predicted"/>
<sequence length="249" mass="27278">MALRSEGIHVPDSIVAPSTTWTNPNIDNDLCESLSALVASKSLPLASLVALWRHETAADPRPNKALDPTWLGILLRGYRHREQVVSVETHGVNHDFKVLPKARRTAPTSSCPQQSHWGGTSYALAHSAAPSRKTWIRPRRRLIHDLSYPGESSTNARSSQAVIPDLEFESIKRIALRIEELAASCQGETIMILKGDVKSAFRRIAVAASLSAHFSDRLPVAKLSSIWPCCSAGQDLPPITAALDQPLRF</sequence>
<dbReference type="AlphaFoldDB" id="W2X7P9"/>
<dbReference type="Proteomes" id="UP000018958">
    <property type="component" value="Unassembled WGS sequence"/>
</dbReference>
<gene>
    <name evidence="1" type="ORF">F441_06996</name>
</gene>
<name>W2X7P9_PHYNI</name>
<comment type="caution">
    <text evidence="1">The sequence shown here is derived from an EMBL/GenBank/DDBJ whole genome shotgun (WGS) entry which is preliminary data.</text>
</comment>
<evidence type="ECO:0000313" key="1">
    <source>
        <dbReference type="EMBL" id="ETP18850.1"/>
    </source>
</evidence>
<dbReference type="EMBL" id="ANIX01001383">
    <property type="protein sequence ID" value="ETP18850.1"/>
    <property type="molecule type" value="Genomic_DNA"/>
</dbReference>
<evidence type="ECO:0000313" key="2">
    <source>
        <dbReference type="Proteomes" id="UP000018958"/>
    </source>
</evidence>
<organism evidence="1 2">
    <name type="scientific">Phytophthora nicotianae CJ01A1</name>
    <dbReference type="NCBI Taxonomy" id="1317063"/>
    <lineage>
        <taxon>Eukaryota</taxon>
        <taxon>Sar</taxon>
        <taxon>Stramenopiles</taxon>
        <taxon>Oomycota</taxon>
        <taxon>Peronosporomycetes</taxon>
        <taxon>Peronosporales</taxon>
        <taxon>Peronosporaceae</taxon>
        <taxon>Phytophthora</taxon>
    </lineage>
</organism>
<reference evidence="1 2" key="1">
    <citation type="submission" date="2013-11" db="EMBL/GenBank/DDBJ databases">
        <title>The Genome Sequence of Phytophthora parasitica CJ01A1.</title>
        <authorList>
            <consortium name="The Broad Institute Genomics Platform"/>
            <person name="Russ C."/>
            <person name="Tyler B."/>
            <person name="Panabieres F."/>
            <person name="Shan W."/>
            <person name="Tripathy S."/>
            <person name="Grunwald N."/>
            <person name="Machado M."/>
            <person name="Johnson C.S."/>
            <person name="Walker B."/>
            <person name="Young S.K."/>
            <person name="Zeng Q."/>
            <person name="Gargeya S."/>
            <person name="Fitzgerald M."/>
            <person name="Haas B."/>
            <person name="Abouelleil A."/>
            <person name="Allen A.W."/>
            <person name="Alvarado L."/>
            <person name="Arachchi H.M."/>
            <person name="Berlin A.M."/>
            <person name="Chapman S.B."/>
            <person name="Gainer-Dewar J."/>
            <person name="Goldberg J."/>
            <person name="Griggs A."/>
            <person name="Gujja S."/>
            <person name="Hansen M."/>
            <person name="Howarth C."/>
            <person name="Imamovic A."/>
            <person name="Ireland A."/>
            <person name="Larimer J."/>
            <person name="McCowan C."/>
            <person name="Murphy C."/>
            <person name="Pearson M."/>
            <person name="Poon T.W."/>
            <person name="Priest M."/>
            <person name="Roberts A."/>
            <person name="Saif S."/>
            <person name="Shea T."/>
            <person name="Sisk P."/>
            <person name="Sykes S."/>
            <person name="Wortman J."/>
            <person name="Nusbaum C."/>
            <person name="Birren B."/>
        </authorList>
    </citation>
    <scope>NUCLEOTIDE SEQUENCE [LARGE SCALE GENOMIC DNA]</scope>
    <source>
        <strain evidence="1 2">CJ01A1</strain>
    </source>
</reference>
<protein>
    <submittedName>
        <fullName evidence="1">Uncharacterized protein</fullName>
    </submittedName>
</protein>